<accession>A0A178IQF2</accession>
<dbReference type="Pfam" id="PF00623">
    <property type="entry name" value="RNA_pol_Rpb1_2"/>
    <property type="match status" value="1"/>
</dbReference>
<proteinExistence type="predicted"/>
<comment type="caution">
    <text evidence="3">The sequence shown here is derived from an EMBL/GenBank/DDBJ whole genome shotgun (WGS) entry which is preliminary data.</text>
</comment>
<dbReference type="InterPro" id="IPR000722">
    <property type="entry name" value="RNA_pol_asu"/>
</dbReference>
<feature type="domain" description="RNA polymerase alpha subunit" evidence="2">
    <location>
        <begin position="733"/>
        <end position="784"/>
    </location>
</feature>
<dbReference type="GO" id="GO:0006351">
    <property type="term" value="P:DNA-templated transcription"/>
    <property type="evidence" value="ECO:0007669"/>
    <property type="project" value="InterPro"/>
</dbReference>
<name>A0A178IQF2_9BACT</name>
<dbReference type="STRING" id="1184151.AW736_01750"/>
<evidence type="ECO:0000259" key="2">
    <source>
        <dbReference type="Pfam" id="PF00623"/>
    </source>
</evidence>
<dbReference type="GO" id="GO:0003677">
    <property type="term" value="F:DNA binding"/>
    <property type="evidence" value="ECO:0007669"/>
    <property type="project" value="InterPro"/>
</dbReference>
<dbReference type="SUPFAM" id="SSF64484">
    <property type="entry name" value="beta and beta-prime subunits of DNA dependent RNA-polymerase"/>
    <property type="match status" value="1"/>
</dbReference>
<evidence type="ECO:0000313" key="3">
    <source>
        <dbReference type="EMBL" id="OAM91677.1"/>
    </source>
</evidence>
<evidence type="ECO:0000313" key="4">
    <source>
        <dbReference type="Proteomes" id="UP000078486"/>
    </source>
</evidence>
<sequence>MATTPDLETAMEGLAGAEAREAPDAVANRPPPGLLQRFMESAALLVRSQDEIFSRVHTQERWERAKAAAGARGKLAAWLDGLPGLAEVPGLADWLYYSLAEALALHAGFGRKAGVAVPAVYASFFEDELLGGAVLPEAVAAQLDAVLPGMAASALQEYERGGGREGFLERLSGRARVFFDNASVYAARVRGEDGYLRLLDPESAANLNPGMLEAMMARVAEGDMGAPEGVEHYLLSRELGASLRTFGLEPGGLGAGFADYPELESMEQLEQGLETPRKLTLSETAGYFNPAMFFRRPFEVAGRRLSPVALFYGFDGRISEIFQKLLLGDAALVDFNPAVLSDLFAGALAEGRAFDDVSRELRARVVAPGAGGRPDALGYSLLGARTGGADFLTGPAAVEAVLRALGAEDPLLAVRMQEHFRKFPRLQGGRGATGDAVYVAQERKLLLDGFGFGRVPLMSKLRSTVVPLVRVPPPVPDAFGEAVYDETRRLMGGLAAAARQLEADGASMEYRARLQVLMGYYVLGPGAYDALRLPYQRLERAPSRGFLGLLPSLEGKTGWYRTVYEGYRLPWSARLIAAADTGLPADTIGLPPLDMAVLRGHLLSQHLHAAFAQSPEPAVRAKASFFAAVFDACSRDCPDANLFGELRSRVPRVLRRLAGEEAGMPGAVAAVTGWVSDRLPPGERRNFDYICGRGSPASNGYGARRFLRHLAHVCLTDPMVSDYLTGLNRDWRMVISRYPRLHAQSFLAVRTRLNAPDDEAVRVHPLVATPLNLDFDGDMMEVQAVKELNPRFLPLLDEQAADRVIFDAGTVSGLAFGLDLNALEGLIKGNMHFHAPGTPKDGAVWGGDLEELAAAELPVREELIRRCENDSNALAAEHARLLGKFAGILGGADDPTATGAFLAVDEGGRTTRVSRLAMHLVMERLLGRDTVAAAFGDRYLADGVRSRTEARNLYSGLLARAVEAGEAEGVGEAGGADGLALEASRPPVLGLLAGCYNLGSSLAVLESGSGRETGLTLHEQLMYVHDDPLVARLRTVFRERVVALECAHARGFLSGESVTSALVRLERGAGGGSEWEARFEALRSAYLSSGAEGRAEAHARAQAFLMECAERLDIGTRPLLKAAARLVTDRYEIEHGAPHVWSEQLLSGKIKAREDVLGRASVGAVQVVDGVALPTLLDDLLEGFTPDGLAVSGGYALSNSVDSKTEVPIAGEFLKDLQAVLRRVKVGQARGREGREGAVRYLVSDYARRDGFVDLRLLAERCKCRSVKLVFGPGGPGREEAEALGQEFGVRLRRVPFDASSAAAFLGRWHARYPGLSLEVASPLYGGGFPQAVSPRAIGVHPMLGCVAERTPAGVAAVRQPLEELPHVQLPVGALAAGAMGEDGSQASMRIRHTGALSRENYSSLADYWRMKYGPFPSRSPFFRKGAERLVMDNPFAHDRLRAKDVAFQAAVRAPDTPGWLRVESGVVEVDGIQLYPGEVYSVRDGRLVAGTDRPGRMHYCLRPDASRFEGVERVSATRLVMELPVAQAEKLADGLPVLGLRDVRVDGHPVSVLNFDGACRMIFDAGAYAAVLGKLGLRPGAPDLPPVIPAEGSRYLPVADSALPGGAPEFFRVAEPSVFAKQNGEFVPGGAVFSPGASLVAVSSLPQLREVAKGFMVMLDYLKSRPLSPYPAVLAPCAGEVRVIQAIKTWGDVAVFEVGFQPAKGGPLQVISLKLPAGHFPSAREGQALEPGDPLSFGHVRLEERASLRPEFRRELADYLFANFNQEGPGIWSAHVELLARALVSPGKDGDRFLSLGRAYRTPAGPDAPGDLRLFDVEQAASRLGNMDHVMLGGLLNLGAVRGGDDPVFSPEELQHSPRERGQHPVGVASRLYKNQTPAREAAGEVIAAGLGL</sequence>
<gene>
    <name evidence="3" type="ORF">AW736_01750</name>
</gene>
<keyword evidence="4" id="KW-1185">Reference proteome</keyword>
<organism evidence="3 4">
    <name type="scientific">Termitidicoccus mucosus</name>
    <dbReference type="NCBI Taxonomy" id="1184151"/>
    <lineage>
        <taxon>Bacteria</taxon>
        <taxon>Pseudomonadati</taxon>
        <taxon>Verrucomicrobiota</taxon>
        <taxon>Opitutia</taxon>
        <taxon>Opitutales</taxon>
        <taxon>Opitutaceae</taxon>
        <taxon>Termitidicoccus</taxon>
    </lineage>
</organism>
<evidence type="ECO:0000256" key="1">
    <source>
        <dbReference type="SAM" id="MobiDB-lite"/>
    </source>
</evidence>
<reference evidence="3 4" key="1">
    <citation type="submission" date="2016-01" db="EMBL/GenBank/DDBJ databases">
        <title>High potential of lignocellulose degradation of a new Verrucomicrobia species.</title>
        <authorList>
            <person name="Wang Y."/>
            <person name="Shi Y."/>
            <person name="Qiu Z."/>
            <person name="Liu S."/>
            <person name="Yang H."/>
        </authorList>
    </citation>
    <scope>NUCLEOTIDE SEQUENCE [LARGE SCALE GENOMIC DNA]</scope>
    <source>
        <strain evidence="3 4">TSB47</strain>
    </source>
</reference>
<dbReference type="Gene3D" id="2.40.40.20">
    <property type="match status" value="1"/>
</dbReference>
<dbReference type="Proteomes" id="UP000078486">
    <property type="component" value="Unassembled WGS sequence"/>
</dbReference>
<dbReference type="GO" id="GO:0003899">
    <property type="term" value="F:DNA-directed RNA polymerase activity"/>
    <property type="evidence" value="ECO:0007669"/>
    <property type="project" value="InterPro"/>
</dbReference>
<feature type="region of interest" description="Disordered" evidence="1">
    <location>
        <begin position="1848"/>
        <end position="1868"/>
    </location>
</feature>
<dbReference type="RefSeq" id="WP_068768560.1">
    <property type="nucleotide sequence ID" value="NZ_CP109796.1"/>
</dbReference>
<protein>
    <recommendedName>
        <fullName evidence="2">RNA polymerase alpha subunit domain-containing protein</fullName>
    </recommendedName>
</protein>
<dbReference type="EMBL" id="LRRQ01000016">
    <property type="protein sequence ID" value="OAM91677.1"/>
    <property type="molecule type" value="Genomic_DNA"/>
</dbReference>
<feature type="compositionally biased region" description="Basic and acidic residues" evidence="1">
    <location>
        <begin position="1854"/>
        <end position="1864"/>
    </location>
</feature>